<gene>
    <name evidence="3" type="ORF">C7K08_10680</name>
</gene>
<sequence length="50" mass="5049">MVDSAGVLAQPFMQRALLGGLLTGGLGGLLGSFAVLRQLSFFSDALGHSA</sequence>
<feature type="transmembrane region" description="Helical" evidence="2">
    <location>
        <begin position="12"/>
        <end position="36"/>
    </location>
</feature>
<dbReference type="GO" id="GO:0043190">
    <property type="term" value="C:ATP-binding cassette (ABC) transporter complex"/>
    <property type="evidence" value="ECO:0007669"/>
    <property type="project" value="InterPro"/>
</dbReference>
<evidence type="ECO:0000313" key="3">
    <source>
        <dbReference type="EMBL" id="PSI00894.1"/>
    </source>
</evidence>
<organism evidence="3 4">
    <name type="scientific">Synechococcus lacustris str. Tous</name>
    <dbReference type="NCBI Taxonomy" id="1910958"/>
    <lineage>
        <taxon>Bacteria</taxon>
        <taxon>Bacillati</taxon>
        <taxon>Cyanobacteriota</taxon>
        <taxon>Cyanophyceae</taxon>
        <taxon>Synechococcales</taxon>
        <taxon>Synechococcaceae</taxon>
        <taxon>Synechococcus</taxon>
    </lineage>
</organism>
<dbReference type="GO" id="GO:0055085">
    <property type="term" value="P:transmembrane transport"/>
    <property type="evidence" value="ECO:0007669"/>
    <property type="project" value="InterPro"/>
</dbReference>
<accession>A0A2P7ECG7</accession>
<comment type="caution">
    <text evidence="3">The sequence shown here is derived from an EMBL/GenBank/DDBJ whole genome shotgun (WGS) entry which is preliminary data.</text>
</comment>
<comment type="similarity">
    <text evidence="1">Belongs to the ABC-3 integral membrane protein family.</text>
</comment>
<keyword evidence="1 2" id="KW-0812">Transmembrane</keyword>
<name>A0A2P7ECG7_9SYNE</name>
<protein>
    <submittedName>
        <fullName evidence="3">ABC transporter permease</fullName>
    </submittedName>
</protein>
<keyword evidence="2" id="KW-1133">Transmembrane helix</keyword>
<keyword evidence="4" id="KW-1185">Reference proteome</keyword>
<dbReference type="Pfam" id="PF00950">
    <property type="entry name" value="ABC-3"/>
    <property type="match status" value="1"/>
</dbReference>
<comment type="subcellular location">
    <subcellularLocation>
        <location evidence="1">Cell membrane</location>
        <topology evidence="1">Multi-pass membrane protein</topology>
    </subcellularLocation>
</comment>
<dbReference type="RefSeq" id="WP_193464833.1">
    <property type="nucleotide sequence ID" value="NZ_PXVC01000065.1"/>
</dbReference>
<dbReference type="EMBL" id="PXVC01000065">
    <property type="protein sequence ID" value="PSI00894.1"/>
    <property type="molecule type" value="Genomic_DNA"/>
</dbReference>
<reference evidence="4" key="1">
    <citation type="submission" date="2018-03" db="EMBL/GenBank/DDBJ databases">
        <title>Ecological and genomic features of two cosmopolitan and abundant freshwater picocyanobacteria.</title>
        <authorList>
            <person name="Cabello-Yeves P.J."/>
            <person name="Picazo A."/>
            <person name="Camacho A."/>
            <person name="Callieri C."/>
            <person name="Rosselli R."/>
            <person name="Roda-Garcia J."/>
            <person name="Coutinho F.H."/>
            <person name="Rodriguez-Valera F."/>
        </authorList>
    </citation>
    <scope>NUCLEOTIDE SEQUENCE [LARGE SCALE GENOMIC DNA]</scope>
    <source>
        <strain evidence="4">Tous</strain>
    </source>
</reference>
<proteinExistence type="inferred from homology"/>
<dbReference type="Proteomes" id="UP000240206">
    <property type="component" value="Unassembled WGS sequence"/>
</dbReference>
<evidence type="ECO:0000313" key="4">
    <source>
        <dbReference type="Proteomes" id="UP000240206"/>
    </source>
</evidence>
<dbReference type="AlphaFoldDB" id="A0A2P7ECG7"/>
<dbReference type="InterPro" id="IPR001626">
    <property type="entry name" value="ABC_TroCD"/>
</dbReference>
<keyword evidence="1" id="KW-0813">Transport</keyword>
<keyword evidence="2" id="KW-0472">Membrane</keyword>
<feature type="non-terminal residue" evidence="3">
    <location>
        <position position="50"/>
    </location>
</feature>
<evidence type="ECO:0000256" key="2">
    <source>
        <dbReference type="SAM" id="Phobius"/>
    </source>
</evidence>
<evidence type="ECO:0000256" key="1">
    <source>
        <dbReference type="RuleBase" id="RU003943"/>
    </source>
</evidence>